<dbReference type="KEGG" id="gox:GOX1058"/>
<reference evidence="3 4" key="1">
    <citation type="journal article" date="2005" name="Nat. Biotechnol.">
        <title>Complete genome sequence of the acetic acid bacterium Gluconobacter oxydans.</title>
        <authorList>
            <person name="Prust C."/>
            <person name="Hoffmeister M."/>
            <person name="Liesegang H."/>
            <person name="Wiezer A."/>
            <person name="Fricke W.F."/>
            <person name="Ehrenreich A."/>
            <person name="Gottschalk G."/>
            <person name="Deppenmeier U."/>
        </authorList>
    </citation>
    <scope>NUCLEOTIDE SEQUENCE [LARGE SCALE GENOMIC DNA]</scope>
    <source>
        <strain evidence="3 4">621H</strain>
    </source>
</reference>
<dbReference type="Proteomes" id="UP000006375">
    <property type="component" value="Chromosome"/>
</dbReference>
<feature type="domain" description="Toprim" evidence="1">
    <location>
        <begin position="290"/>
        <end position="382"/>
    </location>
</feature>
<dbReference type="CDD" id="cd01029">
    <property type="entry name" value="TOPRIM_primases"/>
    <property type="match status" value="1"/>
</dbReference>
<dbReference type="Pfam" id="PF13362">
    <property type="entry name" value="Toprim_3"/>
    <property type="match status" value="1"/>
</dbReference>
<dbReference type="InterPro" id="IPR055570">
    <property type="entry name" value="DUF7146"/>
</dbReference>
<dbReference type="EMBL" id="CP000009">
    <property type="protein sequence ID" value="AAW60828.1"/>
    <property type="molecule type" value="Genomic_DNA"/>
</dbReference>
<keyword evidence="4" id="KW-1185">Reference proteome</keyword>
<dbReference type="eggNOG" id="COG4643">
    <property type="taxonomic scope" value="Bacteria"/>
</dbReference>
<evidence type="ECO:0000259" key="1">
    <source>
        <dbReference type="Pfam" id="PF13362"/>
    </source>
</evidence>
<dbReference type="AlphaFoldDB" id="Q5FS18"/>
<dbReference type="HOGENOM" id="CLU_059689_0_0_5"/>
<dbReference type="InterPro" id="IPR034154">
    <property type="entry name" value="TOPRIM_DnaG/twinkle"/>
</dbReference>
<evidence type="ECO:0000313" key="4">
    <source>
        <dbReference type="Proteomes" id="UP000006375"/>
    </source>
</evidence>
<name>Q5FS18_GLUOX</name>
<dbReference type="STRING" id="290633.GOX1058"/>
<protein>
    <submittedName>
        <fullName evidence="3">Uncharacterized protein</fullName>
    </submittedName>
</protein>
<evidence type="ECO:0000259" key="2">
    <source>
        <dbReference type="Pfam" id="PF23639"/>
    </source>
</evidence>
<gene>
    <name evidence="3" type="ordered locus">GOX1058</name>
</gene>
<organism evidence="3 4">
    <name type="scientific">Gluconobacter oxydans (strain 621H)</name>
    <name type="common">Gluconobacter suboxydans</name>
    <dbReference type="NCBI Taxonomy" id="290633"/>
    <lineage>
        <taxon>Bacteria</taxon>
        <taxon>Pseudomonadati</taxon>
        <taxon>Pseudomonadota</taxon>
        <taxon>Alphaproteobacteria</taxon>
        <taxon>Acetobacterales</taxon>
        <taxon>Acetobacteraceae</taxon>
        <taxon>Gluconobacter</taxon>
    </lineage>
</organism>
<dbReference type="InterPro" id="IPR006171">
    <property type="entry name" value="TOPRIM_dom"/>
</dbReference>
<accession>Q5FS18</accession>
<proteinExistence type="predicted"/>
<evidence type="ECO:0000313" key="3">
    <source>
        <dbReference type="EMBL" id="AAW60828.1"/>
    </source>
</evidence>
<feature type="domain" description="DUF7146" evidence="2">
    <location>
        <begin position="163"/>
        <end position="272"/>
    </location>
</feature>
<dbReference type="Pfam" id="PF23639">
    <property type="entry name" value="DUF7146"/>
    <property type="match status" value="1"/>
</dbReference>
<sequence length="392" mass="41810">MTCRIFVTLALPSRMRCKGAALFSWRGAPSGACTRMRQHDAGTLSRMLAERIGVLARELLPNGRKDGAEWRCGSLAGEKGQSLAVHLNGSRAGIWADFSSGERGDALDLVAAVLFAGDRREAMKWAVSWLGLGDGSTSAFRAPERRQVATDRGREDLDQEAQRKRASARKLWHDTPAGIAGTPVEAYLAGRGIVLRELGRAPGALRFNPSLWCAEVQRPLPAMIAAICGSSGKLVAVHRTWLSEMPGGGWVKADLQNAKKVLGSFAGGCVRLWRGASGKALGVAPEGDMTVIAEGIETALSVAVACPEFQVLSAVSLSNMAAVALPDTLKDIIIAADNDSGNEKARRALEAALKKFASQGRTVRLAMPEIVHGDWNDVLRGKDTDGKPERPV</sequence>